<organism evidence="3 4">
    <name type="scientific">Urochloa decumbens</name>
    <dbReference type="NCBI Taxonomy" id="240449"/>
    <lineage>
        <taxon>Eukaryota</taxon>
        <taxon>Viridiplantae</taxon>
        <taxon>Streptophyta</taxon>
        <taxon>Embryophyta</taxon>
        <taxon>Tracheophyta</taxon>
        <taxon>Spermatophyta</taxon>
        <taxon>Magnoliopsida</taxon>
        <taxon>Liliopsida</taxon>
        <taxon>Poales</taxon>
        <taxon>Poaceae</taxon>
        <taxon>PACMAD clade</taxon>
        <taxon>Panicoideae</taxon>
        <taxon>Panicodae</taxon>
        <taxon>Paniceae</taxon>
        <taxon>Melinidinae</taxon>
        <taxon>Urochloa</taxon>
    </lineage>
</organism>
<dbReference type="Pfam" id="PF03469">
    <property type="entry name" value="XH"/>
    <property type="match status" value="1"/>
</dbReference>
<evidence type="ECO:0000256" key="1">
    <source>
        <dbReference type="SAM" id="MobiDB-lite"/>
    </source>
</evidence>
<dbReference type="InterPro" id="IPR045177">
    <property type="entry name" value="FDM1-5/IDN2"/>
</dbReference>
<proteinExistence type="predicted"/>
<dbReference type="AlphaFoldDB" id="A0ABC9AFN4"/>
<evidence type="ECO:0000259" key="2">
    <source>
        <dbReference type="Pfam" id="PF03469"/>
    </source>
</evidence>
<dbReference type="PANTHER" id="PTHR21596">
    <property type="entry name" value="RIBONUCLEASE P SUBUNIT P38"/>
    <property type="match status" value="1"/>
</dbReference>
<dbReference type="SUPFAM" id="SSF49599">
    <property type="entry name" value="TRAF domain-like"/>
    <property type="match status" value="1"/>
</dbReference>
<dbReference type="EMBL" id="OZ075130">
    <property type="protein sequence ID" value="CAL4977511.1"/>
    <property type="molecule type" value="Genomic_DNA"/>
</dbReference>
<feature type="compositionally biased region" description="Basic and acidic residues" evidence="1">
    <location>
        <begin position="157"/>
        <end position="174"/>
    </location>
</feature>
<name>A0ABC9AFN4_9POAL</name>
<dbReference type="InterPro" id="IPR005379">
    <property type="entry name" value="FDM1-5/IDN2_XH"/>
</dbReference>
<gene>
    <name evidence="3" type="ORF">URODEC1_LOCUS54217</name>
</gene>
<evidence type="ECO:0000313" key="3">
    <source>
        <dbReference type="EMBL" id="CAL4977511.1"/>
    </source>
</evidence>
<keyword evidence="4" id="KW-1185">Reference proteome</keyword>
<evidence type="ECO:0000313" key="4">
    <source>
        <dbReference type="Proteomes" id="UP001497457"/>
    </source>
</evidence>
<dbReference type="Proteomes" id="UP001497457">
    <property type="component" value="Chromosome 20rd"/>
</dbReference>
<feature type="region of interest" description="Disordered" evidence="1">
    <location>
        <begin position="149"/>
        <end position="174"/>
    </location>
</feature>
<reference evidence="3" key="1">
    <citation type="submission" date="2024-10" db="EMBL/GenBank/DDBJ databases">
        <authorList>
            <person name="Ryan C."/>
        </authorList>
    </citation>
    <scope>NUCLEOTIDE SEQUENCE [LARGE SCALE GENOMIC DNA]</scope>
</reference>
<accession>A0ABC9AFN4</accession>
<dbReference type="PANTHER" id="PTHR21596:SF3">
    <property type="entry name" value="FACTOR OF DNA METHYLATION 1-RELATED"/>
    <property type="match status" value="1"/>
</dbReference>
<protein>
    <recommendedName>
        <fullName evidence="2">Factor of DNA methylation 1-5/IDN2 domain-containing protein</fullName>
    </recommendedName>
</protein>
<sequence length="405" mass="46482">MLQDHLRDAHGWPVDKICYGTPLDLRLPESQRRRLLVAEDDGRVFLVVVMGAPGECPEVSLACLRANTAAGPPQYTCKIWAMGHKAPGAAKAQSVMMEMEVPGYAAPGEATVVPLVVHSKMLHGTSAEVHLCIRIDEELDSGSMELDELASESQSNYDRRNLQQDKEKRDKEASLENITKLQQQLDANKKLKFEIQQLHRKLEAMKHEDSESKKKIDELSEEVKHMCDEMEAMESLNMTLLIKERRSNDELQDAWKELICGFRLLDIGRTNIGIKMMSELDHKVFRIFCRKKLSEEDAECTFALLCSQWEDEIRKPNWHPFQVIVVDGKETEILSEDEKLRKLKEEHGEEIYALVTKALVELRDYNPSGCFPVPVLWNYKQGRKATLEEGVKDIVERCRILKRKR</sequence>
<feature type="domain" description="Factor of DNA methylation 1-5/IDN2" evidence="2">
    <location>
        <begin position="275"/>
        <end position="404"/>
    </location>
</feature>